<evidence type="ECO:0008006" key="4">
    <source>
        <dbReference type="Google" id="ProtNLM"/>
    </source>
</evidence>
<proteinExistence type="predicted"/>
<protein>
    <recommendedName>
        <fullName evidence="4">PadR family transcriptional regulator</fullName>
    </recommendedName>
</protein>
<reference evidence="3" key="1">
    <citation type="journal article" date="2019" name="Int. J. Syst. Evol. Microbiol.">
        <title>The Global Catalogue of Microorganisms (GCM) 10K type strain sequencing project: providing services to taxonomists for standard genome sequencing and annotation.</title>
        <authorList>
            <consortium name="The Broad Institute Genomics Platform"/>
            <consortium name="The Broad Institute Genome Sequencing Center for Infectious Disease"/>
            <person name="Wu L."/>
            <person name="Ma J."/>
        </authorList>
    </citation>
    <scope>NUCLEOTIDE SEQUENCE [LARGE SCALE GENOMIC DNA]</scope>
    <source>
        <strain evidence="3">JCM 31486</strain>
    </source>
</reference>
<organism evidence="2 3">
    <name type="scientific">Kibdelosporangium lantanae</name>
    <dbReference type="NCBI Taxonomy" id="1497396"/>
    <lineage>
        <taxon>Bacteria</taxon>
        <taxon>Bacillati</taxon>
        <taxon>Actinomycetota</taxon>
        <taxon>Actinomycetes</taxon>
        <taxon>Pseudonocardiales</taxon>
        <taxon>Pseudonocardiaceae</taxon>
        <taxon>Kibdelosporangium</taxon>
    </lineage>
</organism>
<dbReference type="Proteomes" id="UP001597045">
    <property type="component" value="Unassembled WGS sequence"/>
</dbReference>
<feature type="compositionally biased region" description="Basic and acidic residues" evidence="1">
    <location>
        <begin position="53"/>
        <end position="65"/>
    </location>
</feature>
<name>A0ABW3MCJ2_9PSEU</name>
<evidence type="ECO:0000313" key="2">
    <source>
        <dbReference type="EMBL" id="MFD1048026.1"/>
    </source>
</evidence>
<accession>A0ABW3MCJ2</accession>
<keyword evidence="3" id="KW-1185">Reference proteome</keyword>
<feature type="region of interest" description="Disordered" evidence="1">
    <location>
        <begin position="53"/>
        <end position="82"/>
    </location>
</feature>
<dbReference type="EMBL" id="JBHTIS010001363">
    <property type="protein sequence ID" value="MFD1048026.1"/>
    <property type="molecule type" value="Genomic_DNA"/>
</dbReference>
<evidence type="ECO:0000256" key="1">
    <source>
        <dbReference type="SAM" id="MobiDB-lite"/>
    </source>
</evidence>
<comment type="caution">
    <text evidence="2">The sequence shown here is derived from an EMBL/GenBank/DDBJ whole genome shotgun (WGS) entry which is preliminary data.</text>
</comment>
<gene>
    <name evidence="2" type="ORF">ACFQ1S_22045</name>
</gene>
<sequence length="82" mass="9022">MPFTGERAAEKPMTLGQLNILEWLSGAPGHPYATLGAELADHGLWQRVHDRDVQQVHEGGHEDHGHQRRRSHAPTVTANAAT</sequence>
<evidence type="ECO:0000313" key="3">
    <source>
        <dbReference type="Proteomes" id="UP001597045"/>
    </source>
</evidence>